<dbReference type="PANTHER" id="PTHR23048:SF0">
    <property type="entry name" value="CALMODULIN LIKE 3"/>
    <property type="match status" value="1"/>
</dbReference>
<dbReference type="InterPro" id="IPR011992">
    <property type="entry name" value="EF-hand-dom_pair"/>
</dbReference>
<dbReference type="FunFam" id="1.10.238.10:FF:000527">
    <property type="entry name" value="Calmodulin-3"/>
    <property type="match status" value="1"/>
</dbReference>
<sequence>MAANMTEKQKKEYRDAFALFDKDKDGFISTEELGTVMRSLGHTPTPTEVRELISEGVPGQYTERGGKIDFNLFCSLMSKKMKDVDSETELKDAFRVLDKDGLGYIRTDAMQKICKRVRQPCGEHNARAAERGVARERVAGATRLHGRAEAHPLLQRARVPAPCSSRGRVVRFSQLGEDLDETQVYDMICEAISNFDGKIYYDGFVKIMVAK</sequence>
<dbReference type="SUPFAM" id="SSF47473">
    <property type="entry name" value="EF-hand"/>
    <property type="match status" value="1"/>
</dbReference>
<dbReference type="Gene3D" id="1.10.238.10">
    <property type="entry name" value="EF-hand"/>
    <property type="match status" value="2"/>
</dbReference>
<dbReference type="PANTHER" id="PTHR23048">
    <property type="entry name" value="MYOSIN LIGHT CHAIN 1, 3"/>
    <property type="match status" value="1"/>
</dbReference>
<evidence type="ECO:0000313" key="4">
    <source>
        <dbReference type="EMBL" id="CAE2195235.1"/>
    </source>
</evidence>
<evidence type="ECO:0000256" key="1">
    <source>
        <dbReference type="ARBA" id="ARBA00022737"/>
    </source>
</evidence>
<feature type="domain" description="EF-hand" evidence="3">
    <location>
        <begin position="85"/>
        <end position="120"/>
    </location>
</feature>
<feature type="domain" description="EF-hand" evidence="3">
    <location>
        <begin position="8"/>
        <end position="43"/>
    </location>
</feature>
<dbReference type="InterPro" id="IPR050230">
    <property type="entry name" value="CALM/Myosin/TropC-like"/>
</dbReference>
<protein>
    <recommendedName>
        <fullName evidence="3">EF-hand domain-containing protein</fullName>
    </recommendedName>
</protein>
<evidence type="ECO:0000256" key="2">
    <source>
        <dbReference type="ARBA" id="ARBA00022837"/>
    </source>
</evidence>
<name>A0A6V4TH70_9EUKA</name>
<dbReference type="Pfam" id="PF13405">
    <property type="entry name" value="EF-hand_6"/>
    <property type="match status" value="1"/>
</dbReference>
<dbReference type="InterPro" id="IPR002048">
    <property type="entry name" value="EF_hand_dom"/>
</dbReference>
<keyword evidence="1" id="KW-0677">Repeat</keyword>
<gene>
    <name evidence="4" type="ORF">CPOL0286_LOCUS588</name>
</gene>
<keyword evidence="2" id="KW-0106">Calcium</keyword>
<dbReference type="PROSITE" id="PS00018">
    <property type="entry name" value="EF_HAND_1"/>
    <property type="match status" value="1"/>
</dbReference>
<evidence type="ECO:0000259" key="3">
    <source>
        <dbReference type="PROSITE" id="PS50222"/>
    </source>
</evidence>
<dbReference type="SMART" id="SM00054">
    <property type="entry name" value="EFh"/>
    <property type="match status" value="2"/>
</dbReference>
<accession>A0A6V4TH70</accession>
<dbReference type="EMBL" id="HBKO01001169">
    <property type="protein sequence ID" value="CAE2195235.1"/>
    <property type="molecule type" value="Transcribed_RNA"/>
</dbReference>
<organism evidence="4">
    <name type="scientific">Prymnesium polylepis</name>
    <dbReference type="NCBI Taxonomy" id="72548"/>
    <lineage>
        <taxon>Eukaryota</taxon>
        <taxon>Haptista</taxon>
        <taxon>Haptophyta</taxon>
        <taxon>Prymnesiophyceae</taxon>
        <taxon>Prymnesiales</taxon>
        <taxon>Prymnesiaceae</taxon>
        <taxon>Prymnesium</taxon>
    </lineage>
</organism>
<dbReference type="GO" id="GO:0016460">
    <property type="term" value="C:myosin II complex"/>
    <property type="evidence" value="ECO:0007669"/>
    <property type="project" value="TreeGrafter"/>
</dbReference>
<dbReference type="InterPro" id="IPR018247">
    <property type="entry name" value="EF_Hand_1_Ca_BS"/>
</dbReference>
<reference evidence="4" key="1">
    <citation type="submission" date="2021-01" db="EMBL/GenBank/DDBJ databases">
        <authorList>
            <person name="Corre E."/>
            <person name="Pelletier E."/>
            <person name="Niang G."/>
            <person name="Scheremetjew M."/>
            <person name="Finn R."/>
            <person name="Kale V."/>
            <person name="Holt S."/>
            <person name="Cochrane G."/>
            <person name="Meng A."/>
            <person name="Brown T."/>
            <person name="Cohen L."/>
        </authorList>
    </citation>
    <scope>NUCLEOTIDE SEQUENCE</scope>
    <source>
        <strain evidence="4">UIO037</strain>
    </source>
</reference>
<dbReference type="AlphaFoldDB" id="A0A6V4TH70"/>
<proteinExistence type="predicted"/>
<dbReference type="CDD" id="cd00051">
    <property type="entry name" value="EFh"/>
    <property type="match status" value="1"/>
</dbReference>
<dbReference type="PROSITE" id="PS50222">
    <property type="entry name" value="EF_HAND_2"/>
    <property type="match status" value="2"/>
</dbReference>
<dbReference type="GO" id="GO:0005509">
    <property type="term" value="F:calcium ion binding"/>
    <property type="evidence" value="ECO:0007669"/>
    <property type="project" value="InterPro"/>
</dbReference>